<dbReference type="InterPro" id="IPR050228">
    <property type="entry name" value="Carboxylesterase_BioH"/>
</dbReference>
<feature type="domain" description="AB hydrolase-1" evidence="2">
    <location>
        <begin position="32"/>
        <end position="303"/>
    </location>
</feature>
<keyword evidence="4" id="KW-1185">Reference proteome</keyword>
<reference evidence="3 4" key="1">
    <citation type="submission" date="2023-02" db="EMBL/GenBank/DDBJ databases">
        <title>Genome sequencing required for Actinomycetospora new species description.</title>
        <authorList>
            <person name="Saimee Y."/>
            <person name="Duangmal K."/>
        </authorList>
    </citation>
    <scope>NUCLEOTIDE SEQUENCE [LARGE SCALE GENOMIC DNA]</scope>
    <source>
        <strain evidence="3 4">DW7H6</strain>
    </source>
</reference>
<protein>
    <submittedName>
        <fullName evidence="3">Alpha/beta hydrolase</fullName>
    </submittedName>
</protein>
<proteinExistence type="predicted"/>
<dbReference type="PANTHER" id="PTHR43194">
    <property type="entry name" value="HYDROLASE ALPHA/BETA FOLD FAMILY"/>
    <property type="match status" value="1"/>
</dbReference>
<dbReference type="InterPro" id="IPR000073">
    <property type="entry name" value="AB_hydrolase_1"/>
</dbReference>
<dbReference type="PANTHER" id="PTHR43194:SF2">
    <property type="entry name" value="PEROXISOMAL MEMBRANE PROTEIN LPX1"/>
    <property type="match status" value="1"/>
</dbReference>
<evidence type="ECO:0000259" key="2">
    <source>
        <dbReference type="Pfam" id="PF12697"/>
    </source>
</evidence>
<dbReference type="GO" id="GO:0016787">
    <property type="term" value="F:hydrolase activity"/>
    <property type="evidence" value="ECO:0007669"/>
    <property type="project" value="UniProtKB-KW"/>
</dbReference>
<feature type="region of interest" description="Disordered" evidence="1">
    <location>
        <begin position="1"/>
        <end position="24"/>
    </location>
</feature>
<name>A0ABT5SXW9_9PSEU</name>
<sequence length="340" mass="35923">MRETVDRFATPDGTRLRVGDAGEDGRDGRPTLVLVHGWSQDLRTWDRVVDDLRRTGITSRIVRYDHRGHGGSDAAAEGTATIGTAADDLAALIRDRIPDGPLVLAGHSMGGMTLMALAERHPELVAERVVGVAFVATASDDMDRLDLGLSGRRGRLVARGEQVLVPLTARLGHRAPAGEIGDVGRAGGARPRARATALAGVVRALVFGRHPRRADVLSVAEQALAAHPPSVAAFRMSIAEHRRRSFLTALRGTPTVVLVGDHDRLCPQRHARAIAEALPDARIVLLPGAGHMINLERADEVAAHVAGLLAAPAVPTPVPTPAPTAVITEEDPARGEPVDA</sequence>
<gene>
    <name evidence="3" type="ORF">PGB27_19820</name>
</gene>
<dbReference type="InterPro" id="IPR029058">
    <property type="entry name" value="AB_hydrolase_fold"/>
</dbReference>
<feature type="compositionally biased region" description="Basic and acidic residues" evidence="1">
    <location>
        <begin position="14"/>
        <end position="24"/>
    </location>
</feature>
<evidence type="ECO:0000313" key="3">
    <source>
        <dbReference type="EMBL" id="MDD7967594.1"/>
    </source>
</evidence>
<evidence type="ECO:0000313" key="4">
    <source>
        <dbReference type="Proteomes" id="UP001300763"/>
    </source>
</evidence>
<comment type="caution">
    <text evidence="3">The sequence shown here is derived from an EMBL/GenBank/DDBJ whole genome shotgun (WGS) entry which is preliminary data.</text>
</comment>
<accession>A0ABT5SXW9</accession>
<dbReference type="Gene3D" id="3.40.50.1820">
    <property type="entry name" value="alpha/beta hydrolase"/>
    <property type="match status" value="1"/>
</dbReference>
<keyword evidence="3" id="KW-0378">Hydrolase</keyword>
<dbReference type="RefSeq" id="WP_274202110.1">
    <property type="nucleotide sequence ID" value="NZ_JAQZAO010000008.1"/>
</dbReference>
<dbReference type="SUPFAM" id="SSF53474">
    <property type="entry name" value="alpha/beta-Hydrolases"/>
    <property type="match status" value="1"/>
</dbReference>
<dbReference type="EMBL" id="JAQZAO010000008">
    <property type="protein sequence ID" value="MDD7967594.1"/>
    <property type="molecule type" value="Genomic_DNA"/>
</dbReference>
<dbReference type="Proteomes" id="UP001300763">
    <property type="component" value="Unassembled WGS sequence"/>
</dbReference>
<organism evidence="3 4">
    <name type="scientific">Actinomycetospora lemnae</name>
    <dbReference type="NCBI Taxonomy" id="3019891"/>
    <lineage>
        <taxon>Bacteria</taxon>
        <taxon>Bacillati</taxon>
        <taxon>Actinomycetota</taxon>
        <taxon>Actinomycetes</taxon>
        <taxon>Pseudonocardiales</taxon>
        <taxon>Pseudonocardiaceae</taxon>
        <taxon>Actinomycetospora</taxon>
    </lineage>
</organism>
<dbReference type="Pfam" id="PF12697">
    <property type="entry name" value="Abhydrolase_6"/>
    <property type="match status" value="1"/>
</dbReference>
<evidence type="ECO:0000256" key="1">
    <source>
        <dbReference type="SAM" id="MobiDB-lite"/>
    </source>
</evidence>